<evidence type="ECO:0000256" key="6">
    <source>
        <dbReference type="PROSITE-ProRule" id="PRU01024"/>
    </source>
</evidence>
<keyword evidence="5" id="KW-0411">Iron-sulfur</keyword>
<dbReference type="FunFam" id="2.40.50.1070:FF:000003">
    <property type="entry name" value="23S rRNA (Uracil-5-)-methyltransferase RumA"/>
    <property type="match status" value="1"/>
</dbReference>
<feature type="binding site" evidence="6">
    <location>
        <position position="333"/>
    </location>
    <ligand>
        <name>S-adenosyl-L-methionine</name>
        <dbReference type="ChEBI" id="CHEBI:59789"/>
    </ligand>
</feature>
<dbReference type="Gene3D" id="2.40.50.140">
    <property type="entry name" value="Nucleic acid-binding proteins"/>
    <property type="match status" value="1"/>
</dbReference>
<sequence length="475" mass="52808">MKSPGKHQNNTRPRNDKQPDAKLAVGQQMTLTIKSLGINGEGIGYFKRKIVFVEKALPGEVVHAEVTEVKEKYAVAKLLRVVEKSPARVEPPCPVYEQCGGCSLQHMDYQAQLASKQELVIESLRKYARLENPPVAPTIGMDNPWGYRNKAQFQVGRQDGKLVAGLYQTGSHQLVDLETCQVQHEATTTIVRTAKKVIEELGIPVYDERKRTGVIRTVVARVAFATGETQLTLVTATPDIPRVKELILELRTRLPELVSIVQNVNPKKTSVIFGDTTRELWGRPSIAEKLGELSFDLSARAFFQLNPEQTRKLYDEVKKAAGLTGSELLLDLYCGTGTISLWLAPYAREVRGIELIPEAVEDARTNAERNRAQNVQFHVGRAEVLMPKWAKQGIKPDVVVVDPPRTGLDDALIRSLLEVQPKKLVYVSCNPSTLAKDIAKLLAEYELVQVQPVDMFPHTAHVECTVLLKLKGASD</sequence>
<dbReference type="NCBIfam" id="TIGR00479">
    <property type="entry name" value="rumA"/>
    <property type="match status" value="1"/>
</dbReference>
<dbReference type="PROSITE" id="PS01231">
    <property type="entry name" value="TRMA_2"/>
    <property type="match status" value="1"/>
</dbReference>
<dbReference type="AlphaFoldDB" id="M8E4P3"/>
<evidence type="ECO:0000259" key="9">
    <source>
        <dbReference type="PROSITE" id="PS50926"/>
    </source>
</evidence>
<feature type="domain" description="TRAM" evidence="9">
    <location>
        <begin position="22"/>
        <end position="80"/>
    </location>
</feature>
<dbReference type="InterPro" id="IPR010280">
    <property type="entry name" value="U5_MeTrfase_fam"/>
</dbReference>
<evidence type="ECO:0000256" key="8">
    <source>
        <dbReference type="SAM" id="MobiDB-lite"/>
    </source>
</evidence>
<keyword evidence="1" id="KW-0408">Iron</keyword>
<organism evidence="10 11">
    <name type="scientific">Brevibacillus borstelensis AK1</name>
    <dbReference type="NCBI Taxonomy" id="1300222"/>
    <lineage>
        <taxon>Bacteria</taxon>
        <taxon>Bacillati</taxon>
        <taxon>Bacillota</taxon>
        <taxon>Bacilli</taxon>
        <taxon>Bacillales</taxon>
        <taxon>Paenibacillaceae</taxon>
        <taxon>Brevibacillus</taxon>
    </lineage>
</organism>
<evidence type="ECO:0000256" key="1">
    <source>
        <dbReference type="ARBA" id="ARBA00022485"/>
    </source>
</evidence>
<comment type="similarity">
    <text evidence="6">Belongs to the class I-like SAM-binding methyltransferase superfamily. RNA M5U methyltransferase family.</text>
</comment>
<accession>M8E4P3</accession>
<dbReference type="GO" id="GO:0051539">
    <property type="term" value="F:4 iron, 4 sulfur cluster binding"/>
    <property type="evidence" value="ECO:0007669"/>
    <property type="project" value="UniProtKB-KW"/>
</dbReference>
<dbReference type="Gene3D" id="2.40.50.1070">
    <property type="match status" value="1"/>
</dbReference>
<dbReference type="PROSITE" id="PS50926">
    <property type="entry name" value="TRAM"/>
    <property type="match status" value="1"/>
</dbReference>
<dbReference type="PATRIC" id="fig|1300222.3.peg.4653"/>
<feature type="binding site" evidence="6">
    <location>
        <position position="354"/>
    </location>
    <ligand>
        <name>S-adenosyl-L-methionine</name>
        <dbReference type="ChEBI" id="CHEBI:59789"/>
    </ligand>
</feature>
<keyword evidence="1" id="KW-0479">Metal-binding</keyword>
<feature type="region of interest" description="Disordered" evidence="8">
    <location>
        <begin position="1"/>
        <end position="22"/>
    </location>
</feature>
<dbReference type="Pfam" id="PF01938">
    <property type="entry name" value="TRAM"/>
    <property type="match status" value="1"/>
</dbReference>
<gene>
    <name evidence="10" type="ORF">I532_22155</name>
</gene>
<evidence type="ECO:0000256" key="2">
    <source>
        <dbReference type="ARBA" id="ARBA00022603"/>
    </source>
</evidence>
<protein>
    <submittedName>
        <fullName evidence="10">23S rRNA (Uracil-5-)-methyltransferase</fullName>
    </submittedName>
</protein>
<proteinExistence type="inferred from homology"/>
<evidence type="ECO:0000256" key="4">
    <source>
        <dbReference type="ARBA" id="ARBA00022691"/>
    </source>
</evidence>
<dbReference type="STRING" id="1300222.I532_22155"/>
<dbReference type="RefSeq" id="WP_003391494.1">
    <property type="nucleotide sequence ID" value="NZ_APBN01000015.1"/>
</dbReference>
<dbReference type="SUPFAM" id="SSF53335">
    <property type="entry name" value="S-adenosyl-L-methionine-dependent methyltransferases"/>
    <property type="match status" value="1"/>
</dbReference>
<keyword evidence="3 6" id="KW-0808">Transferase</keyword>
<evidence type="ECO:0000313" key="10">
    <source>
        <dbReference type="EMBL" id="EMT50440.1"/>
    </source>
</evidence>
<dbReference type="InterPro" id="IPR002792">
    <property type="entry name" value="TRAM_dom"/>
</dbReference>
<dbReference type="OrthoDB" id="9804590at2"/>
<evidence type="ECO:0000256" key="7">
    <source>
        <dbReference type="PROSITE-ProRule" id="PRU10015"/>
    </source>
</evidence>
<comment type="caution">
    <text evidence="10">The sequence shown here is derived from an EMBL/GenBank/DDBJ whole genome shotgun (WGS) entry which is preliminary data.</text>
</comment>
<dbReference type="PANTHER" id="PTHR11061">
    <property type="entry name" value="RNA M5U METHYLTRANSFERASE"/>
    <property type="match status" value="1"/>
</dbReference>
<feature type="compositionally biased region" description="Polar residues" evidence="8">
    <location>
        <begin position="1"/>
        <end position="12"/>
    </location>
</feature>
<dbReference type="FunFam" id="2.40.50.140:FF:000097">
    <property type="entry name" value="23S rRNA (uracil(1939)-C(5))-methyltransferase RlmD"/>
    <property type="match status" value="1"/>
</dbReference>
<feature type="binding site" evidence="6">
    <location>
        <position position="402"/>
    </location>
    <ligand>
        <name>S-adenosyl-L-methionine</name>
        <dbReference type="ChEBI" id="CHEBI:59789"/>
    </ligand>
</feature>
<keyword evidence="1" id="KW-0004">4Fe-4S</keyword>
<dbReference type="SUPFAM" id="SSF50249">
    <property type="entry name" value="Nucleic acid-binding proteins"/>
    <property type="match status" value="1"/>
</dbReference>
<feature type="active site" evidence="7">
    <location>
        <position position="429"/>
    </location>
</feature>
<dbReference type="InterPro" id="IPR030391">
    <property type="entry name" value="MeTrfase_TrmA_CS"/>
</dbReference>
<keyword evidence="4 6" id="KW-0949">S-adenosyl-L-methionine</keyword>
<keyword evidence="2 6" id="KW-0489">Methyltransferase</keyword>
<dbReference type="CDD" id="cd02440">
    <property type="entry name" value="AdoMet_MTases"/>
    <property type="match status" value="1"/>
</dbReference>
<dbReference type="PANTHER" id="PTHR11061:SF45">
    <property type="match status" value="1"/>
</dbReference>
<dbReference type="Gene3D" id="3.40.50.150">
    <property type="entry name" value="Vaccinia Virus protein VP39"/>
    <property type="match status" value="1"/>
</dbReference>
<dbReference type="PROSITE" id="PS51687">
    <property type="entry name" value="SAM_MT_RNA_M5U"/>
    <property type="match status" value="1"/>
</dbReference>
<dbReference type="InterPro" id="IPR029063">
    <property type="entry name" value="SAM-dependent_MTases_sf"/>
</dbReference>
<keyword evidence="11" id="KW-1185">Reference proteome</keyword>
<dbReference type="GO" id="GO:0070041">
    <property type="term" value="F:rRNA (uridine-C5-)-methyltransferase activity"/>
    <property type="evidence" value="ECO:0007669"/>
    <property type="project" value="TreeGrafter"/>
</dbReference>
<dbReference type="PROSITE" id="PS01230">
    <property type="entry name" value="TRMA_1"/>
    <property type="match status" value="1"/>
</dbReference>
<feature type="active site" description="Nucleophile" evidence="6">
    <location>
        <position position="429"/>
    </location>
</feature>
<dbReference type="EMBL" id="APBN01000015">
    <property type="protein sequence ID" value="EMT50440.1"/>
    <property type="molecule type" value="Genomic_DNA"/>
</dbReference>
<evidence type="ECO:0000313" key="11">
    <source>
        <dbReference type="Proteomes" id="UP000012081"/>
    </source>
</evidence>
<dbReference type="Pfam" id="PF05958">
    <property type="entry name" value="tRNA_U5-meth_tr"/>
    <property type="match status" value="1"/>
</dbReference>
<evidence type="ECO:0000256" key="5">
    <source>
        <dbReference type="ARBA" id="ARBA00023014"/>
    </source>
</evidence>
<reference evidence="10 11" key="1">
    <citation type="submission" date="2013-03" db="EMBL/GenBank/DDBJ databases">
        <title>Assembly of a new bacterial strain Brevibacillus borstelensis AK1.</title>
        <authorList>
            <person name="Rajan I."/>
            <person name="PoliReddy D."/>
            <person name="Sugumar T."/>
            <person name="Rathinam K."/>
            <person name="Alqarawi S."/>
            <person name="Khalil A.B."/>
            <person name="Sivakumar N."/>
        </authorList>
    </citation>
    <scope>NUCLEOTIDE SEQUENCE [LARGE SCALE GENOMIC DNA]</scope>
    <source>
        <strain evidence="10 11">AK1</strain>
    </source>
</reference>
<dbReference type="FunFam" id="3.40.50.150:FF:000009">
    <property type="entry name" value="23S rRNA (Uracil(1939)-C(5))-methyltransferase RlmD"/>
    <property type="match status" value="1"/>
</dbReference>
<dbReference type="GO" id="GO:0070475">
    <property type="term" value="P:rRNA base methylation"/>
    <property type="evidence" value="ECO:0007669"/>
    <property type="project" value="TreeGrafter"/>
</dbReference>
<dbReference type="InterPro" id="IPR012340">
    <property type="entry name" value="NA-bd_OB-fold"/>
</dbReference>
<evidence type="ECO:0000256" key="3">
    <source>
        <dbReference type="ARBA" id="ARBA00022679"/>
    </source>
</evidence>
<dbReference type="InterPro" id="IPR030390">
    <property type="entry name" value="MeTrfase_TrmA_AS"/>
</dbReference>
<feature type="binding site" evidence="6">
    <location>
        <position position="304"/>
    </location>
    <ligand>
        <name>S-adenosyl-L-methionine</name>
        <dbReference type="ChEBI" id="CHEBI:59789"/>
    </ligand>
</feature>
<name>M8E4P3_9BACL</name>
<dbReference type="Proteomes" id="UP000012081">
    <property type="component" value="Unassembled WGS sequence"/>
</dbReference>